<dbReference type="InterPro" id="IPR011583">
    <property type="entry name" value="Chitinase_II/V-like_cat"/>
</dbReference>
<dbReference type="PANTHER" id="PTHR11177">
    <property type="entry name" value="CHITINASE"/>
    <property type="match status" value="1"/>
</dbReference>
<dbReference type="Pfam" id="PF00704">
    <property type="entry name" value="Glyco_hydro_18"/>
    <property type="match status" value="1"/>
</dbReference>
<name>A0A5N3VV74_MUNRE</name>
<keyword evidence="5" id="KW-0325">Glycoprotein</keyword>
<dbReference type="GO" id="GO:0007338">
    <property type="term" value="P:single fertilization"/>
    <property type="evidence" value="ECO:0007669"/>
    <property type="project" value="UniProtKB-KW"/>
</dbReference>
<dbReference type="GO" id="GO:0004568">
    <property type="term" value="F:chitinase activity"/>
    <property type="evidence" value="ECO:0007669"/>
    <property type="project" value="TreeGrafter"/>
</dbReference>
<dbReference type="InterPro" id="IPR001223">
    <property type="entry name" value="Glyco_hydro18_cat"/>
</dbReference>
<evidence type="ECO:0000256" key="9">
    <source>
        <dbReference type="ARBA" id="ARBA00042450"/>
    </source>
</evidence>
<keyword evidence="4" id="KW-1015">Disulfide bond</keyword>
<evidence type="ECO:0000256" key="1">
    <source>
        <dbReference type="ARBA" id="ARBA00004398"/>
    </source>
</evidence>
<evidence type="ECO:0000256" key="6">
    <source>
        <dbReference type="ARBA" id="ARBA00023279"/>
    </source>
</evidence>
<evidence type="ECO:0000313" key="14">
    <source>
        <dbReference type="EMBL" id="KAB0353236.1"/>
    </source>
</evidence>
<keyword evidence="3" id="KW-0732">Signal</keyword>
<dbReference type="Gene3D" id="3.10.50.10">
    <property type="match status" value="1"/>
</dbReference>
<evidence type="ECO:0000256" key="8">
    <source>
        <dbReference type="ARBA" id="ARBA00039807"/>
    </source>
</evidence>
<evidence type="ECO:0000259" key="13">
    <source>
        <dbReference type="PROSITE" id="PS51910"/>
    </source>
</evidence>
<evidence type="ECO:0000256" key="4">
    <source>
        <dbReference type="ARBA" id="ARBA00023157"/>
    </source>
</evidence>
<dbReference type="PANTHER" id="PTHR11177:SF385">
    <property type="entry name" value="OVIDUCT-SPECIFIC GLYCOPROTEIN"/>
    <property type="match status" value="1"/>
</dbReference>
<feature type="non-terminal residue" evidence="14">
    <location>
        <position position="1"/>
    </location>
</feature>
<dbReference type="GO" id="GO:0005975">
    <property type="term" value="P:carbohydrate metabolic process"/>
    <property type="evidence" value="ECO:0007669"/>
    <property type="project" value="InterPro"/>
</dbReference>
<dbReference type="SUPFAM" id="SSF51445">
    <property type="entry name" value="(Trans)glycosidases"/>
    <property type="match status" value="1"/>
</dbReference>
<evidence type="ECO:0000256" key="11">
    <source>
        <dbReference type="ARBA" id="ARBA00043205"/>
    </source>
</evidence>
<evidence type="ECO:0000256" key="2">
    <source>
        <dbReference type="ARBA" id="ARBA00009336"/>
    </source>
</evidence>
<comment type="similarity">
    <text evidence="2">Belongs to the glycosyl hydrolase 18 family.</text>
</comment>
<dbReference type="GO" id="GO:0005576">
    <property type="term" value="C:extracellular region"/>
    <property type="evidence" value="ECO:0007669"/>
    <property type="project" value="TreeGrafter"/>
</dbReference>
<evidence type="ECO:0000256" key="10">
    <source>
        <dbReference type="ARBA" id="ARBA00042898"/>
    </source>
</evidence>
<keyword evidence="7" id="KW-0968">Cytoplasmic vesicle</keyword>
<dbReference type="SUPFAM" id="SSF54556">
    <property type="entry name" value="Chitinase insertion domain"/>
    <property type="match status" value="1"/>
</dbReference>
<evidence type="ECO:0000256" key="7">
    <source>
        <dbReference type="ARBA" id="ARBA00023329"/>
    </source>
</evidence>
<feature type="region of interest" description="Disordered" evidence="12">
    <location>
        <begin position="343"/>
        <end position="390"/>
    </location>
</feature>
<protein>
    <recommendedName>
        <fullName evidence="8">Oviduct-specific glycoprotein</fullName>
    </recommendedName>
    <alternativeName>
        <fullName evidence="9">Estrogen-dependent oviduct protein</fullName>
    </alternativeName>
    <alternativeName>
        <fullName evidence="10">Oviductal glycoprotein</fullName>
    </alternativeName>
    <alternativeName>
        <fullName evidence="11">Oviductin</fullName>
    </alternativeName>
</protein>
<dbReference type="EMBL" id="VCEB01001411">
    <property type="protein sequence ID" value="KAB0353236.1"/>
    <property type="molecule type" value="Genomic_DNA"/>
</dbReference>
<dbReference type="GO" id="GO:0006032">
    <property type="term" value="P:chitin catabolic process"/>
    <property type="evidence" value="ECO:0007669"/>
    <property type="project" value="TreeGrafter"/>
</dbReference>
<keyword evidence="6" id="KW-0278">Fertilization</keyword>
<dbReference type="GO" id="GO:0030133">
    <property type="term" value="C:transport vesicle"/>
    <property type="evidence" value="ECO:0007669"/>
    <property type="project" value="UniProtKB-SubCell"/>
</dbReference>
<evidence type="ECO:0000256" key="12">
    <source>
        <dbReference type="SAM" id="MobiDB-lite"/>
    </source>
</evidence>
<dbReference type="SMART" id="SM00636">
    <property type="entry name" value="Glyco_18"/>
    <property type="match status" value="1"/>
</dbReference>
<comment type="caution">
    <text evidence="14">The sequence shown here is derived from an EMBL/GenBank/DDBJ whole genome shotgun (WGS) entry which is preliminary data.</text>
</comment>
<reference evidence="14 15" key="1">
    <citation type="submission" date="2019-06" db="EMBL/GenBank/DDBJ databases">
        <title>Discovery of a novel chromosome fission-fusion reversal in muntjac.</title>
        <authorList>
            <person name="Mudd A.B."/>
            <person name="Bredeson J.V."/>
            <person name="Baum R."/>
            <person name="Hockemeyer D."/>
            <person name="Rokhsar D.S."/>
        </authorList>
    </citation>
    <scope>NUCLEOTIDE SEQUENCE [LARGE SCALE GENOMIC DNA]</scope>
    <source>
        <strain evidence="14">UCam_UCB_Mr</strain>
        <tissue evidence="14">Fibroblast cell line</tissue>
    </source>
</reference>
<keyword evidence="15" id="KW-1185">Reference proteome</keyword>
<dbReference type="InterPro" id="IPR017853">
    <property type="entry name" value="GH"/>
</dbReference>
<comment type="subcellular location">
    <subcellularLocation>
        <location evidence="1">Cytoplasmic vesicle</location>
        <location evidence="1">Secretory vesicle</location>
    </subcellularLocation>
</comment>
<proteinExistence type="inferred from homology"/>
<dbReference type="FunFam" id="3.10.50.10:FF:000001">
    <property type="entry name" value="Chitinase 3-like 1"/>
    <property type="match status" value="1"/>
</dbReference>
<dbReference type="Proteomes" id="UP000326062">
    <property type="component" value="Unassembled WGS sequence"/>
</dbReference>
<sequence>RHLESFLEERGFTDSHPNALFPGLVPSTPLDTLRRGSLSLGGHSSGSPRGQRRQGLLDCISVLSYDLHGSWEKVTGHNSPLFSLPGDPKSICHELLATSWGPPEKLLMGLPTYGRTFHLLRASQNELRAEAVGPASPGKYTKQVGFLAYYEICSFVRRAKKRWIDDQYVPYAFKGKEWVAYDDAMSFSYKAGFIKREHFGGAMVWTLDLDDVRGNFCGTGPFPLVHTLNNLLVNAEFSSTPSPKFWFSAAVNSSRIGPEMPTMTRDLITGFGILPPGGEAVATETHRKSATMTITPRGWLATPTRTPLSFGRLTAAPERKTESPGEKPLTTVGHLAVSPGGIAVGPMHRQTGQTVTPPGRKAGVPEKVTTHSGKMTVTPDGQAETLERSL</sequence>
<dbReference type="PROSITE" id="PS51910">
    <property type="entry name" value="GH18_2"/>
    <property type="match status" value="1"/>
</dbReference>
<dbReference type="InterPro" id="IPR029070">
    <property type="entry name" value="Chitinase_insertion_sf"/>
</dbReference>
<dbReference type="InterPro" id="IPR050314">
    <property type="entry name" value="Glycosyl_Hydrlase_18"/>
</dbReference>
<evidence type="ECO:0000256" key="5">
    <source>
        <dbReference type="ARBA" id="ARBA00023180"/>
    </source>
</evidence>
<evidence type="ECO:0000313" key="15">
    <source>
        <dbReference type="Proteomes" id="UP000326062"/>
    </source>
</evidence>
<dbReference type="Gene3D" id="3.20.20.80">
    <property type="entry name" value="Glycosidases"/>
    <property type="match status" value="1"/>
</dbReference>
<evidence type="ECO:0000256" key="3">
    <source>
        <dbReference type="ARBA" id="ARBA00022729"/>
    </source>
</evidence>
<organism evidence="14 15">
    <name type="scientific">Muntiacus reevesi</name>
    <name type="common">Reeves' muntjac</name>
    <name type="synonym">Cervus reevesi</name>
    <dbReference type="NCBI Taxonomy" id="9886"/>
    <lineage>
        <taxon>Eukaryota</taxon>
        <taxon>Metazoa</taxon>
        <taxon>Chordata</taxon>
        <taxon>Craniata</taxon>
        <taxon>Vertebrata</taxon>
        <taxon>Euteleostomi</taxon>
        <taxon>Mammalia</taxon>
        <taxon>Eutheria</taxon>
        <taxon>Laurasiatheria</taxon>
        <taxon>Artiodactyla</taxon>
        <taxon>Ruminantia</taxon>
        <taxon>Pecora</taxon>
        <taxon>Cervidae</taxon>
        <taxon>Muntiacinae</taxon>
        <taxon>Muntiacus</taxon>
    </lineage>
</organism>
<dbReference type="AlphaFoldDB" id="A0A5N3VV74"/>
<dbReference type="GO" id="GO:0008061">
    <property type="term" value="F:chitin binding"/>
    <property type="evidence" value="ECO:0007669"/>
    <property type="project" value="InterPro"/>
</dbReference>
<accession>A0A5N3VV74</accession>
<feature type="domain" description="GH18" evidence="13">
    <location>
        <begin position="1"/>
        <end position="235"/>
    </location>
</feature>
<gene>
    <name evidence="14" type="ORF">FD755_024052</name>
</gene>